<organism evidence="2">
    <name type="scientific">Candidatus Aciduliprofundum boonei</name>
    <dbReference type="NCBI Taxonomy" id="379547"/>
    <lineage>
        <taxon>Archaea</taxon>
        <taxon>Methanobacteriati</taxon>
        <taxon>Thermoplasmatota</taxon>
        <taxon>DHVE2 group</taxon>
        <taxon>Candidatus Aciduliprofundum</taxon>
    </lineage>
</organism>
<sequence length="63" mass="7282">MHCELLRGVRLLSTYDDGKLHINGNFARCPVYSLRETKRSYYVYMPLKVAEEISTLSVTEGAW</sequence>
<protein>
    <recommendedName>
        <fullName evidence="1">Integrase SSV1 C-terminal domain-containing protein</fullName>
    </recommendedName>
</protein>
<accession>A0A7J3T9I7</accession>
<name>A0A7J3T9I7_9ARCH</name>
<evidence type="ECO:0000259" key="1">
    <source>
        <dbReference type="Pfam" id="PF16795"/>
    </source>
</evidence>
<feature type="domain" description="Integrase SSV1 C-terminal" evidence="1">
    <location>
        <begin position="9"/>
        <end position="60"/>
    </location>
</feature>
<evidence type="ECO:0000313" key="2">
    <source>
        <dbReference type="EMBL" id="HHE75601.1"/>
    </source>
</evidence>
<proteinExistence type="predicted"/>
<dbReference type="EMBL" id="DRTM01000040">
    <property type="protein sequence ID" value="HHE75601.1"/>
    <property type="molecule type" value="Genomic_DNA"/>
</dbReference>
<dbReference type="Proteomes" id="UP000886130">
    <property type="component" value="Unassembled WGS sequence"/>
</dbReference>
<gene>
    <name evidence="2" type="ORF">ENL31_00555</name>
</gene>
<reference evidence="2" key="1">
    <citation type="journal article" date="2020" name="mSystems">
        <title>Genome- and Community-Level Interaction Insights into Carbon Utilization and Element Cycling Functions of Hydrothermarchaeota in Hydrothermal Sediment.</title>
        <authorList>
            <person name="Zhou Z."/>
            <person name="Liu Y."/>
            <person name="Xu W."/>
            <person name="Pan J."/>
            <person name="Luo Z.H."/>
            <person name="Li M."/>
        </authorList>
    </citation>
    <scope>NUCLEOTIDE SEQUENCE [LARGE SCALE GENOMIC DNA]</scope>
    <source>
        <strain evidence="2">HyVt-85</strain>
    </source>
</reference>
<dbReference type="Pfam" id="PF16795">
    <property type="entry name" value="Phage_integr_3"/>
    <property type="match status" value="1"/>
</dbReference>
<dbReference type="AlphaFoldDB" id="A0A7J3T9I7"/>
<dbReference type="InterPro" id="IPR031857">
    <property type="entry name" value="Integrase_SSV1_C"/>
</dbReference>
<comment type="caution">
    <text evidence="2">The sequence shown here is derived from an EMBL/GenBank/DDBJ whole genome shotgun (WGS) entry which is preliminary data.</text>
</comment>